<reference evidence="2" key="1">
    <citation type="journal article" date="2020" name="Ecol. Evol.">
        <title>Genome structure and content of the rice root-knot nematode (Meloidogyne graminicola).</title>
        <authorList>
            <person name="Phan N.T."/>
            <person name="Danchin E.G.J."/>
            <person name="Klopp C."/>
            <person name="Perfus-Barbeoch L."/>
            <person name="Kozlowski D.K."/>
            <person name="Koutsovoulos G.D."/>
            <person name="Lopez-Roques C."/>
            <person name="Bouchez O."/>
            <person name="Zahm M."/>
            <person name="Besnard G."/>
            <person name="Bellafiore S."/>
        </authorList>
    </citation>
    <scope>NUCLEOTIDE SEQUENCE</scope>
    <source>
        <strain evidence="2">VN-18</strain>
    </source>
</reference>
<dbReference type="EMBL" id="JABEBT010000008">
    <property type="protein sequence ID" value="KAF7639034.1"/>
    <property type="molecule type" value="Genomic_DNA"/>
</dbReference>
<protein>
    <submittedName>
        <fullName evidence="2">Uncharacterized protein</fullName>
    </submittedName>
</protein>
<dbReference type="OrthoDB" id="5903647at2759"/>
<keyword evidence="1" id="KW-0812">Transmembrane</keyword>
<evidence type="ECO:0000256" key="1">
    <source>
        <dbReference type="SAM" id="Phobius"/>
    </source>
</evidence>
<feature type="non-terminal residue" evidence="2">
    <location>
        <position position="1"/>
    </location>
</feature>
<feature type="transmembrane region" description="Helical" evidence="1">
    <location>
        <begin position="56"/>
        <end position="80"/>
    </location>
</feature>
<keyword evidence="1" id="KW-1133">Transmembrane helix</keyword>
<dbReference type="AlphaFoldDB" id="A0A8S9ZZ32"/>
<organism evidence="2 3">
    <name type="scientific">Meloidogyne graminicola</name>
    <dbReference type="NCBI Taxonomy" id="189291"/>
    <lineage>
        <taxon>Eukaryota</taxon>
        <taxon>Metazoa</taxon>
        <taxon>Ecdysozoa</taxon>
        <taxon>Nematoda</taxon>
        <taxon>Chromadorea</taxon>
        <taxon>Rhabditida</taxon>
        <taxon>Tylenchina</taxon>
        <taxon>Tylenchomorpha</taxon>
        <taxon>Tylenchoidea</taxon>
        <taxon>Meloidogynidae</taxon>
        <taxon>Meloidogyninae</taxon>
        <taxon>Meloidogyne</taxon>
    </lineage>
</organism>
<keyword evidence="1" id="KW-0472">Membrane</keyword>
<dbReference type="Proteomes" id="UP000605970">
    <property type="component" value="Unassembled WGS sequence"/>
</dbReference>
<evidence type="ECO:0000313" key="2">
    <source>
        <dbReference type="EMBL" id="KAF7639034.1"/>
    </source>
</evidence>
<gene>
    <name evidence="2" type="ORF">Mgra_00001560</name>
</gene>
<comment type="caution">
    <text evidence="2">The sequence shown here is derived from an EMBL/GenBank/DDBJ whole genome shotgun (WGS) entry which is preliminary data.</text>
</comment>
<accession>A0A8S9ZZ32</accession>
<evidence type="ECO:0000313" key="3">
    <source>
        <dbReference type="Proteomes" id="UP000605970"/>
    </source>
</evidence>
<name>A0A8S9ZZ32_9BILA</name>
<keyword evidence="3" id="KW-1185">Reference proteome</keyword>
<proteinExistence type="predicted"/>
<sequence>MFGIVNSLTFILSFMLYLTGKPDEFCCYNFKVLEILEEGNDTKIEKINVAQNGNNYYYIFCWLIICIIISISYIIMFICAKEMSKYVRTRLKVDTDRFYEINKQLTFNIIIYV</sequence>